<evidence type="ECO:0000259" key="2">
    <source>
        <dbReference type="Pfam" id="PF00501"/>
    </source>
</evidence>
<proteinExistence type="inferred from homology"/>
<feature type="domain" description="AMP-binding enzyme C-terminal" evidence="3">
    <location>
        <begin position="448"/>
        <end position="524"/>
    </location>
</feature>
<dbReference type="CDD" id="cd05941">
    <property type="entry name" value="MCS"/>
    <property type="match status" value="1"/>
</dbReference>
<gene>
    <name evidence="4" type="ORF">HK105_207103</name>
</gene>
<sequence>MSSTIAAATALPRMGVVEAALARASSARPAVVAPARGGRAAPHSYAQLLRDAVAVRRLLAKRSAAAQRADAAESRVALLMPRGYDFAASLCGAWCAGGIAVPLCTSHPPNELGYTIRDSGADTVLFHPHFAPQIDALRPEFPSVRWISSDEFPDSSAVDVSSIQLTDFDKSRGALLIYTSGTTGKPKGVFLSHRSVEAHATSLLSAWRWTSNDHILHVLPLHHTHGLVNALLCALWSGATCEFTPDTKFSAADIWSRWMEPQRDLSLFMAVPTIYAKLAAHYDTMSPEDKQRATEACSQFRLMVSGSSALPQVVAEKWRAISGHELLERYGMTEVGMALGNPIDGPRVLGEVGVPFSGVEARIVNPDTGADLTASPNEPGHLQIRGPQVFDRYWGREEATREAFSEPGHWFLTGDVACCTERGTFKILGRASVDIIKVGGYKISALDIEREILDHPDVAEVAVVGIPSTEWGERIGAIVVHKPATAGQLSLDSLRTWLASRLAPYKLPTRLLIVDEIPKNAMGKVNKKELVKLFN</sequence>
<dbReference type="InterPro" id="IPR000873">
    <property type="entry name" value="AMP-dep_synth/lig_dom"/>
</dbReference>
<evidence type="ECO:0000256" key="1">
    <source>
        <dbReference type="ARBA" id="ARBA00006432"/>
    </source>
</evidence>
<dbReference type="PANTHER" id="PTHR43201">
    <property type="entry name" value="ACYL-COA SYNTHETASE"/>
    <property type="match status" value="1"/>
</dbReference>
<dbReference type="SUPFAM" id="SSF56801">
    <property type="entry name" value="Acetyl-CoA synthetase-like"/>
    <property type="match status" value="1"/>
</dbReference>
<evidence type="ECO:0000313" key="5">
    <source>
        <dbReference type="Proteomes" id="UP001527925"/>
    </source>
</evidence>
<dbReference type="Gene3D" id="3.30.300.30">
    <property type="match status" value="1"/>
</dbReference>
<accession>A0ABR4N1F3</accession>
<keyword evidence="5" id="KW-1185">Reference proteome</keyword>
<dbReference type="InterPro" id="IPR045851">
    <property type="entry name" value="AMP-bd_C_sf"/>
</dbReference>
<dbReference type="Pfam" id="PF13193">
    <property type="entry name" value="AMP-binding_C"/>
    <property type="match status" value="1"/>
</dbReference>
<dbReference type="InterPro" id="IPR042099">
    <property type="entry name" value="ANL_N_sf"/>
</dbReference>
<dbReference type="Pfam" id="PF00501">
    <property type="entry name" value="AMP-binding"/>
    <property type="match status" value="1"/>
</dbReference>
<organism evidence="4 5">
    <name type="scientific">Polyrhizophydium stewartii</name>
    <dbReference type="NCBI Taxonomy" id="2732419"/>
    <lineage>
        <taxon>Eukaryota</taxon>
        <taxon>Fungi</taxon>
        <taxon>Fungi incertae sedis</taxon>
        <taxon>Chytridiomycota</taxon>
        <taxon>Chytridiomycota incertae sedis</taxon>
        <taxon>Chytridiomycetes</taxon>
        <taxon>Rhizophydiales</taxon>
        <taxon>Rhizophydiales incertae sedis</taxon>
        <taxon>Polyrhizophydium</taxon>
    </lineage>
</organism>
<evidence type="ECO:0000313" key="4">
    <source>
        <dbReference type="EMBL" id="KAL2913358.1"/>
    </source>
</evidence>
<name>A0ABR4N1F3_9FUNG</name>
<feature type="domain" description="AMP-dependent synthetase/ligase" evidence="2">
    <location>
        <begin position="24"/>
        <end position="394"/>
    </location>
</feature>
<dbReference type="InterPro" id="IPR020845">
    <property type="entry name" value="AMP-binding_CS"/>
</dbReference>
<evidence type="ECO:0000259" key="3">
    <source>
        <dbReference type="Pfam" id="PF13193"/>
    </source>
</evidence>
<dbReference type="Proteomes" id="UP001527925">
    <property type="component" value="Unassembled WGS sequence"/>
</dbReference>
<comment type="caution">
    <text evidence="4">The sequence shown here is derived from an EMBL/GenBank/DDBJ whole genome shotgun (WGS) entry which is preliminary data.</text>
</comment>
<reference evidence="4 5" key="1">
    <citation type="submission" date="2023-09" db="EMBL/GenBank/DDBJ databases">
        <title>Pangenome analysis of Batrachochytrium dendrobatidis and related Chytrids.</title>
        <authorList>
            <person name="Yacoub M.N."/>
            <person name="Stajich J.E."/>
            <person name="James T.Y."/>
        </authorList>
    </citation>
    <scope>NUCLEOTIDE SEQUENCE [LARGE SCALE GENOMIC DNA]</scope>
    <source>
        <strain evidence="4 5">JEL0888</strain>
    </source>
</reference>
<dbReference type="InterPro" id="IPR025110">
    <property type="entry name" value="AMP-bd_C"/>
</dbReference>
<dbReference type="PANTHER" id="PTHR43201:SF8">
    <property type="entry name" value="ACYL-COA SYNTHETASE FAMILY MEMBER 3"/>
    <property type="match status" value="1"/>
</dbReference>
<dbReference type="EMBL" id="JADGIZ020000047">
    <property type="protein sequence ID" value="KAL2913358.1"/>
    <property type="molecule type" value="Genomic_DNA"/>
</dbReference>
<dbReference type="PROSITE" id="PS00455">
    <property type="entry name" value="AMP_BINDING"/>
    <property type="match status" value="1"/>
</dbReference>
<comment type="similarity">
    <text evidence="1">Belongs to the ATP-dependent AMP-binding enzyme family.</text>
</comment>
<dbReference type="Gene3D" id="3.40.50.12780">
    <property type="entry name" value="N-terminal domain of ligase-like"/>
    <property type="match status" value="1"/>
</dbReference>
<protein>
    <submittedName>
        <fullName evidence="4">Uncharacterized protein</fullName>
    </submittedName>
</protein>